<keyword evidence="1" id="KW-0732">Signal</keyword>
<evidence type="ECO:0008006" key="4">
    <source>
        <dbReference type="Google" id="ProtNLM"/>
    </source>
</evidence>
<comment type="caution">
    <text evidence="2">The sequence shown here is derived from an EMBL/GenBank/DDBJ whole genome shotgun (WGS) entry which is preliminary data.</text>
</comment>
<keyword evidence="3" id="KW-1185">Reference proteome</keyword>
<evidence type="ECO:0000256" key="1">
    <source>
        <dbReference type="SAM" id="SignalP"/>
    </source>
</evidence>
<reference evidence="2 3" key="1">
    <citation type="journal article" date="2015" name="Genome Announc.">
        <title>Expanding the biotechnology potential of lactobacilli through comparative genomics of 213 strains and associated genera.</title>
        <authorList>
            <person name="Sun Z."/>
            <person name="Harris H.M."/>
            <person name="McCann A."/>
            <person name="Guo C."/>
            <person name="Argimon S."/>
            <person name="Zhang W."/>
            <person name="Yang X."/>
            <person name="Jeffery I.B."/>
            <person name="Cooney J.C."/>
            <person name="Kagawa T.F."/>
            <person name="Liu W."/>
            <person name="Song Y."/>
            <person name="Salvetti E."/>
            <person name="Wrobel A."/>
            <person name="Rasinkangas P."/>
            <person name="Parkhill J."/>
            <person name="Rea M.C."/>
            <person name="O'Sullivan O."/>
            <person name="Ritari J."/>
            <person name="Douillard F.P."/>
            <person name="Paul Ross R."/>
            <person name="Yang R."/>
            <person name="Briner A.E."/>
            <person name="Felis G.E."/>
            <person name="de Vos W.M."/>
            <person name="Barrangou R."/>
            <person name="Klaenhammer T.R."/>
            <person name="Caufield P.W."/>
            <person name="Cui Y."/>
            <person name="Zhang H."/>
            <person name="O'Toole P.W."/>
        </authorList>
    </citation>
    <scope>NUCLEOTIDE SEQUENCE [LARGE SCALE GENOMIC DNA]</scope>
    <source>
        <strain evidence="2 3">DSM 13145</strain>
    </source>
</reference>
<feature type="signal peptide" evidence="1">
    <location>
        <begin position="1"/>
        <end position="19"/>
    </location>
</feature>
<evidence type="ECO:0000313" key="2">
    <source>
        <dbReference type="EMBL" id="KRL27260.1"/>
    </source>
</evidence>
<sequence>MIMKKLCFMFICFLTVILAGCGNKVSSGKSDIYKVDVTKTTVNAADHWIVSGTTSAPDGAKIVAQGPAKLNAASKINDYAWAKVKNGKFKAEISPRLVLDVAKSHKVKVYLFAITNYKKEVADSVPQKYLTAYKSKFDLHTFKLSKAQYRFVNSMSMSAEAQDIVGDNPKISKMGNNFAKADMLQKLLDSIVPQTQTLKDVKCDIDSKTGKVNSVTFILDDQIQNVGQDQIDLMKNNVNNDMDSICQQLEISPKPTIIFKSESGQTY</sequence>
<organism evidence="2 3">
    <name type="scientific">Limosilactobacillus frumenti DSM 13145</name>
    <dbReference type="NCBI Taxonomy" id="1423746"/>
    <lineage>
        <taxon>Bacteria</taxon>
        <taxon>Bacillati</taxon>
        <taxon>Bacillota</taxon>
        <taxon>Bacilli</taxon>
        <taxon>Lactobacillales</taxon>
        <taxon>Lactobacillaceae</taxon>
        <taxon>Limosilactobacillus</taxon>
    </lineage>
</organism>
<feature type="chain" id="PRO_5006408821" description="Lipoprotein" evidence="1">
    <location>
        <begin position="20"/>
        <end position="267"/>
    </location>
</feature>
<dbReference type="EMBL" id="AZER01000016">
    <property type="protein sequence ID" value="KRL27260.1"/>
    <property type="molecule type" value="Genomic_DNA"/>
</dbReference>
<proteinExistence type="predicted"/>
<gene>
    <name evidence="2" type="ORF">FD27_GL001014</name>
</gene>
<protein>
    <recommendedName>
        <fullName evidence="4">Lipoprotein</fullName>
    </recommendedName>
</protein>
<name>A0A0R1P4Z8_9LACO</name>
<dbReference type="AlphaFoldDB" id="A0A0R1P4Z8"/>
<accession>A0A0R1P4Z8</accession>
<dbReference type="Proteomes" id="UP000051445">
    <property type="component" value="Unassembled WGS sequence"/>
</dbReference>
<evidence type="ECO:0000313" key="3">
    <source>
        <dbReference type="Proteomes" id="UP000051445"/>
    </source>
</evidence>
<dbReference type="PATRIC" id="fig|1423746.3.peg.1028"/>
<dbReference type="PROSITE" id="PS51257">
    <property type="entry name" value="PROKAR_LIPOPROTEIN"/>
    <property type="match status" value="1"/>
</dbReference>